<dbReference type="NCBIfam" id="NF033520">
    <property type="entry name" value="transpos_IS982"/>
    <property type="match status" value="1"/>
</dbReference>
<feature type="domain" description="Transposase DDE" evidence="1">
    <location>
        <begin position="120"/>
        <end position="267"/>
    </location>
</feature>
<comment type="caution">
    <text evidence="2">The sequence shown here is derived from an EMBL/GenBank/DDBJ whole genome shotgun (WGS) entry which is preliminary data.</text>
</comment>
<dbReference type="RefSeq" id="WP_021282786.1">
    <property type="nucleotide sequence ID" value="NZ_JAGGLL010000061.1"/>
</dbReference>
<dbReference type="Pfam" id="PF13612">
    <property type="entry name" value="DDE_Tnp_1_3"/>
    <property type="match status" value="1"/>
</dbReference>
<evidence type="ECO:0000259" key="1">
    <source>
        <dbReference type="Pfam" id="PF13612"/>
    </source>
</evidence>
<accession>A0ABS4KAM3</accession>
<evidence type="ECO:0000313" key="2">
    <source>
        <dbReference type="EMBL" id="MBP2024321.1"/>
    </source>
</evidence>
<organism evidence="2 3">
    <name type="scientific">Clostridium punense</name>
    <dbReference type="NCBI Taxonomy" id="1054297"/>
    <lineage>
        <taxon>Bacteria</taxon>
        <taxon>Bacillati</taxon>
        <taxon>Bacillota</taxon>
        <taxon>Clostridia</taxon>
        <taxon>Eubacteriales</taxon>
        <taxon>Clostridiaceae</taxon>
        <taxon>Clostridium</taxon>
    </lineage>
</organism>
<protein>
    <recommendedName>
        <fullName evidence="1">Transposase DDE domain-containing protein</fullName>
    </recommendedName>
</protein>
<keyword evidence="3" id="KW-1185">Reference proteome</keyword>
<sequence>MLELNNYYNTSIDSLKDFIIITFVIIDDIYQKVTPVYIKNRKSIDSAILSDSEIITISLVGELLTIDSEKAWFGFCTKNLNDLFPNFCSRTRFHRTKKSLFKVVEQIRFELMNTLDYQYESLKVIDSMPIPVCKFGRAHFHKSFKPEASYGKCPSKKETYYGFKLHATIALDGFITNFTITSADVDDRVAIWDLTGESPGTIVIGDKGYIGDRMADALKSERHISLISLKRSNSKIQFPKALRQAIFKARRRVETSFSQLSEQLNIQRVLAKSKWGFNSRITNKILAHNLCFFINKLLNIKMNPAKIKQLLFG</sequence>
<proteinExistence type="predicted"/>
<dbReference type="EMBL" id="JAGGLL010000061">
    <property type="protein sequence ID" value="MBP2024321.1"/>
    <property type="molecule type" value="Genomic_DNA"/>
</dbReference>
<dbReference type="Proteomes" id="UP001519308">
    <property type="component" value="Unassembled WGS sequence"/>
</dbReference>
<evidence type="ECO:0000313" key="3">
    <source>
        <dbReference type="Proteomes" id="UP001519308"/>
    </source>
</evidence>
<gene>
    <name evidence="2" type="ORF">J2Z44_004181</name>
</gene>
<name>A0ABS4KAM3_9CLOT</name>
<dbReference type="InterPro" id="IPR025668">
    <property type="entry name" value="Tnp_DDE_dom"/>
</dbReference>
<reference evidence="2 3" key="1">
    <citation type="submission" date="2021-03" db="EMBL/GenBank/DDBJ databases">
        <title>Genomic Encyclopedia of Type Strains, Phase IV (KMG-IV): sequencing the most valuable type-strain genomes for metagenomic binning, comparative biology and taxonomic classification.</title>
        <authorList>
            <person name="Goeker M."/>
        </authorList>
    </citation>
    <scope>NUCLEOTIDE SEQUENCE [LARGE SCALE GENOMIC DNA]</scope>
    <source>
        <strain evidence="2 3">DSM 28650</strain>
    </source>
</reference>